<keyword evidence="12" id="KW-0521">NADP</keyword>
<dbReference type="CDD" id="cd02791">
    <property type="entry name" value="MopB_CT_Nitrate-R-NapA-like"/>
    <property type="match status" value="1"/>
</dbReference>
<evidence type="ECO:0000256" key="5">
    <source>
        <dbReference type="ARBA" id="ARBA00008747"/>
    </source>
</evidence>
<keyword evidence="9" id="KW-0288">FMN</keyword>
<dbReference type="Gene3D" id="1.20.990.10">
    <property type="entry name" value="NADPH-cytochrome p450 Reductase, Chain A, domain 3"/>
    <property type="match status" value="1"/>
</dbReference>
<dbReference type="InterPro" id="IPR001094">
    <property type="entry name" value="Flavdoxin-like"/>
</dbReference>
<dbReference type="SUPFAM" id="SSF52218">
    <property type="entry name" value="Flavoproteins"/>
    <property type="match status" value="1"/>
</dbReference>
<dbReference type="GO" id="GO:1990204">
    <property type="term" value="C:oxidoreductase complex"/>
    <property type="evidence" value="ECO:0007669"/>
    <property type="project" value="UniProtKB-ARBA"/>
</dbReference>
<dbReference type="InterPro" id="IPR006656">
    <property type="entry name" value="Mopterin_OxRdtase"/>
</dbReference>
<dbReference type="InterPro" id="IPR003097">
    <property type="entry name" value="CysJ-like_FAD-binding"/>
</dbReference>
<dbReference type="InterPro" id="IPR006657">
    <property type="entry name" value="MoPterin_dinucl-bd_dom"/>
</dbReference>
<dbReference type="GO" id="GO:0043546">
    <property type="term" value="F:molybdopterin cofactor binding"/>
    <property type="evidence" value="ECO:0007669"/>
    <property type="project" value="InterPro"/>
</dbReference>
<dbReference type="Gene3D" id="3.40.50.360">
    <property type="match status" value="1"/>
</dbReference>
<comment type="cofactor">
    <cofactor evidence="4">
        <name>FAD</name>
        <dbReference type="ChEBI" id="CHEBI:57692"/>
    </cofactor>
</comment>
<dbReference type="PROSITE" id="PS51384">
    <property type="entry name" value="FAD_FR"/>
    <property type="match status" value="1"/>
</dbReference>
<evidence type="ECO:0000259" key="19">
    <source>
        <dbReference type="PROSITE" id="PS50902"/>
    </source>
</evidence>
<name>A0A7V8JRW6_9BURK</name>
<dbReference type="InterPro" id="IPR017927">
    <property type="entry name" value="FAD-bd_FR_type"/>
</dbReference>
<evidence type="ECO:0000256" key="15">
    <source>
        <dbReference type="ARBA" id="ARBA00023004"/>
    </source>
</evidence>
<dbReference type="Gene3D" id="2.40.40.20">
    <property type="match status" value="1"/>
</dbReference>
<comment type="caution">
    <text evidence="22">The sequence shown here is derived from an EMBL/GenBank/DDBJ whole genome shotgun (WGS) entry which is preliminary data.</text>
</comment>
<keyword evidence="13" id="KW-0249">Electron transport</keyword>
<dbReference type="InterPro" id="IPR027467">
    <property type="entry name" value="MopterinOxRdtase_cofactor_BS"/>
</dbReference>
<keyword evidence="7" id="KW-0500">Molybdenum</keyword>
<keyword evidence="8" id="KW-0285">Flavoprotein</keyword>
<keyword evidence="17" id="KW-0534">Nitrate assimilation</keyword>
<dbReference type="CDD" id="cd06199">
    <property type="entry name" value="SiR"/>
    <property type="match status" value="1"/>
</dbReference>
<gene>
    <name evidence="22" type="primary">narB</name>
    <name evidence="22" type="ORF">GAK30_00041</name>
</gene>
<dbReference type="InterPro" id="IPR029039">
    <property type="entry name" value="Flavoprotein-like_sf"/>
</dbReference>
<evidence type="ECO:0000259" key="20">
    <source>
        <dbReference type="PROSITE" id="PS51384"/>
    </source>
</evidence>
<evidence type="ECO:0000313" key="22">
    <source>
        <dbReference type="EMBL" id="KAF1024023.1"/>
    </source>
</evidence>
<evidence type="ECO:0000256" key="18">
    <source>
        <dbReference type="SAM" id="MobiDB-lite"/>
    </source>
</evidence>
<dbReference type="SUPFAM" id="SSF63380">
    <property type="entry name" value="Riboflavin synthase domain-like"/>
    <property type="match status" value="1"/>
</dbReference>
<sequence length="1380" mass="147036">MAEVKSVCPYCGVGCGVVLHVDANRITKVTGDKTHPSNFGRLCTKGQTCGQPVAAPGRLAQAYVREQGDHKRAHEPARAELDHAIGETARRLRALIDTHGPDAVAFYVSGQMSIEAQYLANKLAKGYIRTQHIESNSRLCMASAGTGYKLSLGSDAPPGSYQDFERAQLFFVAGANMADCHPILFLRLMDRVKAGARLIVVDPRRNATADKADLYLPIAPGTDLALLNGLLHLLVEGGAIDADFIAQYTEGWETMPAFLADYTPARVAAITGLPEADIRRAAQWIAEAGEWMSCWTMGLNQSTHGTAHTNAICNLHLATGAICRPGSGPFSLTGQPNAMGGREMGYMGAGLPGQRTAASAEDRAFVETLWQLPAGTLRSEGGRGTVAMFDDLAEGRIKACWVICTNPVATVPNRARVIAGLQAAELVITQDAFLDTETNRYADILLPGALWAEGDGVMINSERNLTLAAQAVAPPGDALPDWQLIARVACAMGYADAFSYASAAEVFDEITRAWNPATGYDLRGASHARLRTTPLQWPCPPGEVDSPTADRHPIRYLNDGVSQTLRVDAHGHAPRLAFATPTGRARFLARAYEPAAEQPSDARPLVLNTGRLQHQWHTMTKTGKVATLNKLNPAPFVEVHPDDAQALGLHSGGAARVQSARGAAVLPVQISRRVRPGNVFAPMHWNDVAGSALCINAVTNDACDKQSLQPELKFAAVALTPAPREDGEETPEARAAHDTAPRATAASTHAPRHAQILSMLDLDIALATTPAASATPSDTAPASTHLAPLLGLQNTPLPTLADHERLYLLGFLRALDARPRPGARLPEGAPLAPALRFYVDGLLAGWGDAPAEPAANSAARSAQRPTATIAWASQTGNAEGLAERLDHTLAGAGWLAVRCELDALNLATLDRHAPLLVVTSTFGDGDAPDNAAGFWHALGQSPALTGLRYAVLALGDSSYAQFCGFGRQLDERLAALGGERLAARVDCDADYEDSAQRWIAQVQQALGARQETPPAVAPTATVAAAVRIDRQHPVTARLAANRLLNGAGSDKETRQIVLDIDGSGLRYEAGDALGVWPVNTPAAVAELLAAMQLPGDTLVSAAGEPQPLAQALAERFDLTRPSAELLAFVQARSGSNKLAALLAPAAQAEREAWLHGRYIADVLRAFPVRASAADWLAVLKRLQPRLYSIASSPRVTPGEVHLTMATVRYAGCEDAGAVARGGVCSAFLADLPVGAAVRVFVQMSHHFRVPADGLTAAIMIGPGTGIAPFRAFLQERTARGDTGRNWLFFGEQHEAPDFYYRDELQALQHGGHLLEHGAELWRWLQAGAHVYVCGDASRMARDVDAALQRIAREHGGLDEDAARAHISALGRAKRYVRDVY</sequence>
<comment type="similarity">
    <text evidence="5">Belongs to the prokaryotic molybdopterin-containing oxidoreductase family. NasA/NapA/NarB subfamily.</text>
</comment>
<dbReference type="GO" id="GO:0045333">
    <property type="term" value="P:cellular respiration"/>
    <property type="evidence" value="ECO:0007669"/>
    <property type="project" value="UniProtKB-ARBA"/>
</dbReference>
<feature type="domain" description="4Fe-4S Mo/W bis-MGD-type" evidence="21">
    <location>
        <begin position="1"/>
        <end position="57"/>
    </location>
</feature>
<protein>
    <submittedName>
        <fullName evidence="22">Nitrate reductase</fullName>
    </submittedName>
</protein>
<dbReference type="GO" id="GO:0046872">
    <property type="term" value="F:metal ion binding"/>
    <property type="evidence" value="ECO:0007669"/>
    <property type="project" value="UniProtKB-KW"/>
</dbReference>
<accession>A0A7V8JRW6</accession>
<keyword evidence="11" id="KW-0274">FAD</keyword>
<dbReference type="SUPFAM" id="SSF53706">
    <property type="entry name" value="Formate dehydrogenase/DMSO reductase, domains 1-3"/>
    <property type="match status" value="1"/>
</dbReference>
<dbReference type="PANTHER" id="PTHR43105">
    <property type="entry name" value="RESPIRATORY NITRATE REDUCTASE"/>
    <property type="match status" value="1"/>
</dbReference>
<dbReference type="Pfam" id="PF00384">
    <property type="entry name" value="Molybdopterin"/>
    <property type="match status" value="1"/>
</dbReference>
<feature type="compositionally biased region" description="Basic and acidic residues" evidence="18">
    <location>
        <begin position="731"/>
        <end position="740"/>
    </location>
</feature>
<dbReference type="Gene3D" id="2.20.25.90">
    <property type="entry name" value="ADC-like domains"/>
    <property type="match status" value="1"/>
</dbReference>
<keyword evidence="16" id="KW-0411">Iron-sulfur</keyword>
<evidence type="ECO:0000256" key="17">
    <source>
        <dbReference type="ARBA" id="ARBA00023063"/>
    </source>
</evidence>
<dbReference type="InterPro" id="IPR041957">
    <property type="entry name" value="CT_Nitrate-R-NapA-like"/>
</dbReference>
<dbReference type="SUPFAM" id="SSF52343">
    <property type="entry name" value="Ferredoxin reductase-like, C-terminal NADP-linked domain"/>
    <property type="match status" value="1"/>
</dbReference>
<reference evidence="23" key="1">
    <citation type="journal article" date="2020" name="MBio">
        <title>Horizontal gene transfer to a defensive symbiont with a reduced genome amongst a multipartite beetle microbiome.</title>
        <authorList>
            <person name="Waterworth S.C."/>
            <person name="Florez L.V."/>
            <person name="Rees E.R."/>
            <person name="Hertweck C."/>
            <person name="Kaltenpoth M."/>
            <person name="Kwan J.C."/>
        </authorList>
    </citation>
    <scope>NUCLEOTIDE SEQUENCE [LARGE SCALE GENOMIC DNA]</scope>
</reference>
<evidence type="ECO:0000256" key="13">
    <source>
        <dbReference type="ARBA" id="ARBA00022982"/>
    </source>
</evidence>
<dbReference type="InterPro" id="IPR050123">
    <property type="entry name" value="Prok_molybdopt-oxidoreductase"/>
</dbReference>
<feature type="domain" description="FAD-binding FR-type" evidence="20">
    <location>
        <begin position="1031"/>
        <end position="1250"/>
    </location>
</feature>
<evidence type="ECO:0000256" key="7">
    <source>
        <dbReference type="ARBA" id="ARBA00022505"/>
    </source>
</evidence>
<keyword evidence="13" id="KW-0813">Transport</keyword>
<dbReference type="PROSITE" id="PS50902">
    <property type="entry name" value="FLAVODOXIN_LIKE"/>
    <property type="match status" value="1"/>
</dbReference>
<evidence type="ECO:0000256" key="1">
    <source>
        <dbReference type="ARBA" id="ARBA00001917"/>
    </source>
</evidence>
<evidence type="ECO:0000256" key="2">
    <source>
        <dbReference type="ARBA" id="ARBA00001942"/>
    </source>
</evidence>
<dbReference type="InterPro" id="IPR017938">
    <property type="entry name" value="Riboflavin_synthase-like_b-brl"/>
</dbReference>
<dbReference type="PROSITE" id="PS00551">
    <property type="entry name" value="MOLYBDOPTERIN_PROK_1"/>
    <property type="match status" value="1"/>
</dbReference>
<comment type="cofactor">
    <cofactor evidence="1">
        <name>FMN</name>
        <dbReference type="ChEBI" id="CHEBI:58210"/>
    </cofactor>
</comment>
<dbReference type="EMBL" id="WNDQ01000001">
    <property type="protein sequence ID" value="KAF1024023.1"/>
    <property type="molecule type" value="Genomic_DNA"/>
</dbReference>
<dbReference type="GO" id="GO:0010181">
    <property type="term" value="F:FMN binding"/>
    <property type="evidence" value="ECO:0007669"/>
    <property type="project" value="InterPro"/>
</dbReference>
<evidence type="ECO:0000313" key="23">
    <source>
        <dbReference type="Proteomes" id="UP000461670"/>
    </source>
</evidence>
<dbReference type="GO" id="GO:0042128">
    <property type="term" value="P:nitrate assimilation"/>
    <property type="evidence" value="ECO:0007669"/>
    <property type="project" value="UniProtKB-KW"/>
</dbReference>
<evidence type="ECO:0000256" key="6">
    <source>
        <dbReference type="ARBA" id="ARBA00022485"/>
    </source>
</evidence>
<dbReference type="Proteomes" id="UP000461670">
    <property type="component" value="Unassembled WGS sequence"/>
</dbReference>
<dbReference type="Pfam" id="PF00667">
    <property type="entry name" value="FAD_binding_1"/>
    <property type="match status" value="1"/>
</dbReference>
<dbReference type="GO" id="GO:0016491">
    <property type="term" value="F:oxidoreductase activity"/>
    <property type="evidence" value="ECO:0007669"/>
    <property type="project" value="UniProtKB-KW"/>
</dbReference>
<evidence type="ECO:0000256" key="12">
    <source>
        <dbReference type="ARBA" id="ARBA00022857"/>
    </source>
</evidence>
<dbReference type="PRINTS" id="PR00371">
    <property type="entry name" value="FPNCR"/>
</dbReference>
<keyword evidence="10" id="KW-0479">Metal-binding</keyword>
<dbReference type="Pfam" id="PF04879">
    <property type="entry name" value="Molybdop_Fe4S4"/>
    <property type="match status" value="1"/>
</dbReference>
<evidence type="ECO:0000256" key="9">
    <source>
        <dbReference type="ARBA" id="ARBA00022643"/>
    </source>
</evidence>
<dbReference type="PANTHER" id="PTHR43105:SF9">
    <property type="entry name" value="NADPH-FE(3+) OXIDOREDUCTASE SUBUNIT ALPHA"/>
    <property type="match status" value="1"/>
</dbReference>
<dbReference type="InterPro" id="IPR009010">
    <property type="entry name" value="Asp_de-COase-like_dom_sf"/>
</dbReference>
<evidence type="ECO:0000256" key="11">
    <source>
        <dbReference type="ARBA" id="ARBA00022827"/>
    </source>
</evidence>
<keyword evidence="6" id="KW-0004">4Fe-4S</keyword>
<dbReference type="GO" id="GO:0016020">
    <property type="term" value="C:membrane"/>
    <property type="evidence" value="ECO:0007669"/>
    <property type="project" value="TreeGrafter"/>
</dbReference>
<evidence type="ECO:0000256" key="14">
    <source>
        <dbReference type="ARBA" id="ARBA00023002"/>
    </source>
</evidence>
<dbReference type="Pfam" id="PF00175">
    <property type="entry name" value="NAD_binding_1"/>
    <property type="match status" value="1"/>
</dbReference>
<dbReference type="Gene3D" id="3.40.50.80">
    <property type="entry name" value="Nucleotide-binding domain of ferredoxin-NADP reductase (FNR) module"/>
    <property type="match status" value="2"/>
</dbReference>
<dbReference type="InterPro" id="IPR008254">
    <property type="entry name" value="Flavodoxin/NO_synth"/>
</dbReference>
<comment type="cofactor">
    <cofactor evidence="3">
        <name>[4Fe-4S] cluster</name>
        <dbReference type="ChEBI" id="CHEBI:49883"/>
    </cofactor>
</comment>
<evidence type="ECO:0000256" key="8">
    <source>
        <dbReference type="ARBA" id="ARBA00022630"/>
    </source>
</evidence>
<dbReference type="InterPro" id="IPR001709">
    <property type="entry name" value="Flavoprot_Pyr_Nucl_cyt_Rdtase"/>
</dbReference>
<dbReference type="PROSITE" id="PS51669">
    <property type="entry name" value="4FE4S_MOW_BIS_MGD"/>
    <property type="match status" value="1"/>
</dbReference>
<feature type="region of interest" description="Disordered" evidence="18">
    <location>
        <begin position="721"/>
        <end position="750"/>
    </location>
</feature>
<evidence type="ECO:0000256" key="16">
    <source>
        <dbReference type="ARBA" id="ARBA00023014"/>
    </source>
</evidence>
<dbReference type="Pfam" id="PF00258">
    <property type="entry name" value="Flavodoxin_1"/>
    <property type="match status" value="1"/>
</dbReference>
<dbReference type="GO" id="GO:0051539">
    <property type="term" value="F:4 iron, 4 sulfur cluster binding"/>
    <property type="evidence" value="ECO:0007669"/>
    <property type="project" value="UniProtKB-KW"/>
</dbReference>
<dbReference type="Gene3D" id="3.40.228.10">
    <property type="entry name" value="Dimethylsulfoxide Reductase, domain 2"/>
    <property type="match status" value="1"/>
</dbReference>
<dbReference type="CDD" id="cd02754">
    <property type="entry name" value="MopB_Nitrate-R-NapA-like"/>
    <property type="match status" value="1"/>
</dbReference>
<evidence type="ECO:0000256" key="4">
    <source>
        <dbReference type="ARBA" id="ARBA00001974"/>
    </source>
</evidence>
<dbReference type="Gene3D" id="2.40.30.10">
    <property type="entry name" value="Translation factors"/>
    <property type="match status" value="1"/>
</dbReference>
<evidence type="ECO:0000259" key="21">
    <source>
        <dbReference type="PROSITE" id="PS51669"/>
    </source>
</evidence>
<keyword evidence="15" id="KW-0408">Iron</keyword>
<dbReference type="InterPro" id="IPR001433">
    <property type="entry name" value="OxRdtase_FAD/NAD-bd"/>
</dbReference>
<evidence type="ECO:0000256" key="3">
    <source>
        <dbReference type="ARBA" id="ARBA00001966"/>
    </source>
</evidence>
<proteinExistence type="inferred from homology"/>
<dbReference type="Pfam" id="PF01568">
    <property type="entry name" value="Molydop_binding"/>
    <property type="match status" value="1"/>
</dbReference>
<feature type="domain" description="Flavodoxin-like" evidence="19">
    <location>
        <begin position="867"/>
        <end position="1003"/>
    </location>
</feature>
<dbReference type="InterPro" id="IPR023173">
    <property type="entry name" value="NADPH_Cyt_P450_Rdtase_alpha"/>
</dbReference>
<dbReference type="Gene3D" id="3.40.50.740">
    <property type="match status" value="1"/>
</dbReference>
<dbReference type="InterPro" id="IPR039261">
    <property type="entry name" value="FNR_nucleotide-bd"/>
</dbReference>
<dbReference type="SUPFAM" id="SSF50692">
    <property type="entry name" value="ADC-like"/>
    <property type="match status" value="1"/>
</dbReference>
<comment type="cofactor">
    <cofactor evidence="2">
        <name>Mo-bis(molybdopterin guanine dinucleotide)</name>
        <dbReference type="ChEBI" id="CHEBI:60539"/>
    </cofactor>
</comment>
<dbReference type="SMART" id="SM00926">
    <property type="entry name" value="Molybdop_Fe4S4"/>
    <property type="match status" value="1"/>
</dbReference>
<dbReference type="PRINTS" id="PR00369">
    <property type="entry name" value="FLAVODOXIN"/>
</dbReference>
<evidence type="ECO:0000256" key="10">
    <source>
        <dbReference type="ARBA" id="ARBA00022723"/>
    </source>
</evidence>
<keyword evidence="14" id="KW-0560">Oxidoreductase</keyword>
<organism evidence="22 23">
    <name type="scientific">Paracidovorax wautersii</name>
    <dbReference type="NCBI Taxonomy" id="1177982"/>
    <lineage>
        <taxon>Bacteria</taxon>
        <taxon>Pseudomonadati</taxon>
        <taxon>Pseudomonadota</taxon>
        <taxon>Betaproteobacteria</taxon>
        <taxon>Burkholderiales</taxon>
        <taxon>Comamonadaceae</taxon>
        <taxon>Paracidovorax</taxon>
    </lineage>
</organism>
<dbReference type="InterPro" id="IPR006963">
    <property type="entry name" value="Mopterin_OxRdtase_4Fe-4S_dom"/>
</dbReference>